<dbReference type="Gene3D" id="1.10.4200.10">
    <property type="entry name" value="Triphosphoribosyl-dephospho-CoA protein"/>
    <property type="match status" value="2"/>
</dbReference>
<comment type="caution">
    <text evidence="6">The sequence shown here is derived from an EMBL/GenBank/DDBJ whole genome shotgun (WGS) entry which is preliminary data.</text>
</comment>
<dbReference type="RefSeq" id="WP_010768046.1">
    <property type="nucleotide sequence ID" value="NZ_ASWE01000003.1"/>
</dbReference>
<dbReference type="EC" id="2.4.2.52" evidence="2"/>
<evidence type="ECO:0000256" key="4">
    <source>
        <dbReference type="ARBA" id="ARBA00022741"/>
    </source>
</evidence>
<dbReference type="InterPro" id="IPR002736">
    <property type="entry name" value="CitG"/>
</dbReference>
<dbReference type="EMBL" id="AJAT01000012">
    <property type="protein sequence ID" value="EOL45493.1"/>
    <property type="molecule type" value="Genomic_DNA"/>
</dbReference>
<evidence type="ECO:0000313" key="6">
    <source>
        <dbReference type="EMBL" id="EOL45493.1"/>
    </source>
</evidence>
<comment type="catalytic activity">
    <reaction evidence="1">
        <text>3'-dephospho-CoA + ATP = 2'-(5''-triphospho-alpha-D-ribosyl)-3'-dephospho-CoA + adenine</text>
        <dbReference type="Rhea" id="RHEA:15117"/>
        <dbReference type="ChEBI" id="CHEBI:16708"/>
        <dbReference type="ChEBI" id="CHEBI:30616"/>
        <dbReference type="ChEBI" id="CHEBI:57328"/>
        <dbReference type="ChEBI" id="CHEBI:61378"/>
        <dbReference type="EC" id="2.4.2.52"/>
    </reaction>
</comment>
<keyword evidence="3" id="KW-0808">Transferase</keyword>
<dbReference type="GO" id="GO:0005524">
    <property type="term" value="F:ATP binding"/>
    <property type="evidence" value="ECO:0007669"/>
    <property type="project" value="UniProtKB-KW"/>
</dbReference>
<dbReference type="eggNOG" id="COG1767">
    <property type="taxonomic scope" value="Bacteria"/>
</dbReference>
<evidence type="ECO:0000256" key="2">
    <source>
        <dbReference type="ARBA" id="ARBA00012074"/>
    </source>
</evidence>
<proteinExistence type="predicted"/>
<evidence type="ECO:0000313" key="7">
    <source>
        <dbReference type="Proteomes" id="UP000013785"/>
    </source>
</evidence>
<evidence type="ECO:0000256" key="3">
    <source>
        <dbReference type="ARBA" id="ARBA00022679"/>
    </source>
</evidence>
<evidence type="ECO:0000256" key="5">
    <source>
        <dbReference type="ARBA" id="ARBA00022840"/>
    </source>
</evidence>
<keyword evidence="5" id="KW-0067">ATP-binding</keyword>
<reference evidence="6 7" key="1">
    <citation type="submission" date="2013-02" db="EMBL/GenBank/DDBJ databases">
        <title>The Genome Sequence of Enterococcus phoeniculicola BAA-412.</title>
        <authorList>
            <consortium name="The Broad Institute Genome Sequencing Platform"/>
            <consortium name="The Broad Institute Genome Sequencing Center for Infectious Disease"/>
            <person name="Earl A.M."/>
            <person name="Gilmore M.S."/>
            <person name="Lebreton F."/>
            <person name="Walker B."/>
            <person name="Young S.K."/>
            <person name="Zeng Q."/>
            <person name="Gargeya S."/>
            <person name="Fitzgerald M."/>
            <person name="Haas B."/>
            <person name="Abouelleil A."/>
            <person name="Alvarado L."/>
            <person name="Arachchi H.M."/>
            <person name="Berlin A.M."/>
            <person name="Chapman S.B."/>
            <person name="Dewar J."/>
            <person name="Goldberg J."/>
            <person name="Griggs A."/>
            <person name="Gujja S."/>
            <person name="Hansen M."/>
            <person name="Howarth C."/>
            <person name="Imamovic A."/>
            <person name="Larimer J."/>
            <person name="McCowan C."/>
            <person name="Murphy C."/>
            <person name="Neiman D."/>
            <person name="Pearson M."/>
            <person name="Priest M."/>
            <person name="Roberts A."/>
            <person name="Saif S."/>
            <person name="Shea T."/>
            <person name="Sisk P."/>
            <person name="Sykes S."/>
            <person name="Wortman J."/>
            <person name="Nusbaum C."/>
            <person name="Birren B."/>
        </authorList>
    </citation>
    <scope>NUCLEOTIDE SEQUENCE [LARGE SCALE GENOMIC DNA]</scope>
    <source>
        <strain evidence="6 7">ATCC BAA-412</strain>
    </source>
</reference>
<dbReference type="GO" id="GO:0051191">
    <property type="term" value="P:prosthetic group biosynthetic process"/>
    <property type="evidence" value="ECO:0007669"/>
    <property type="project" value="TreeGrafter"/>
</dbReference>
<keyword evidence="4" id="KW-0547">Nucleotide-binding</keyword>
<accession>R3TWK7</accession>
<name>R3TWK7_9ENTE</name>
<gene>
    <name evidence="6" type="ORF">UC3_01383</name>
</gene>
<sequence length="291" mass="32747">MNEFSHMSESICWELAKRVENALIDEVSLTPKPGLVDRKTNGSHEDMNYALFIKSARTLTPYFYEMAQAAWKKPINRGLRETIARIGRKAEAAMYQATDQVNTHKGAIWSLGLMISVSASQLSHEGKIELPVFFENIATLSAFPDLTYQKKNTTHGEKVKKQFGVNGAYGEAVAGYPHVQIALMEADRHTDKSKKMRSLHMLLAIIGSLDDTCILYRSNQQVLEHVQLLANEANQTRLPNQAFTQLIEYCEEKQISPGGSADLLAASLYVQSIEEMMFFDGQLLLRKECVR</sequence>
<dbReference type="AlphaFoldDB" id="R3TWK7"/>
<dbReference type="GO" id="GO:0046917">
    <property type="term" value="F:triphosphoribosyl-dephospho-CoA synthase activity"/>
    <property type="evidence" value="ECO:0007669"/>
    <property type="project" value="UniProtKB-EC"/>
</dbReference>
<protein>
    <recommendedName>
        <fullName evidence="2">triphosphoribosyl-dephospho-CoA synthase</fullName>
        <ecNumber evidence="2">2.4.2.52</ecNumber>
    </recommendedName>
</protein>
<organism evidence="6 7">
    <name type="scientific">Enterococcus phoeniculicola ATCC BAA-412</name>
    <dbReference type="NCBI Taxonomy" id="1158610"/>
    <lineage>
        <taxon>Bacteria</taxon>
        <taxon>Bacillati</taxon>
        <taxon>Bacillota</taxon>
        <taxon>Bacilli</taxon>
        <taxon>Lactobacillales</taxon>
        <taxon>Enterococcaceae</taxon>
        <taxon>Enterococcus</taxon>
    </lineage>
</organism>
<evidence type="ECO:0000256" key="1">
    <source>
        <dbReference type="ARBA" id="ARBA00001210"/>
    </source>
</evidence>
<dbReference type="Proteomes" id="UP000013785">
    <property type="component" value="Unassembled WGS sequence"/>
</dbReference>
<dbReference type="PATRIC" id="fig|1158610.3.peg.1364"/>
<dbReference type="HOGENOM" id="CLU_056179_1_0_9"/>
<keyword evidence="7" id="KW-1185">Reference proteome</keyword>
<dbReference type="Pfam" id="PF01874">
    <property type="entry name" value="CitG"/>
    <property type="match status" value="1"/>
</dbReference>
<dbReference type="PANTHER" id="PTHR30201">
    <property type="entry name" value="TRIPHOSPHORIBOSYL-DEPHOSPHO-COA SYNTHASE"/>
    <property type="match status" value="1"/>
</dbReference>
<dbReference type="PANTHER" id="PTHR30201:SF2">
    <property type="entry name" value="2-(5''-TRIPHOSPHORIBOSYL)-3'-DEPHOSPHOCOENZYME-A SYNTHASE"/>
    <property type="match status" value="1"/>
</dbReference>
<dbReference type="STRING" id="154621.RV11_GL000072"/>